<accession>A0A917Z2J7</accession>
<dbReference type="Pfam" id="PF13577">
    <property type="entry name" value="SnoaL_4"/>
    <property type="match status" value="1"/>
</dbReference>
<gene>
    <name evidence="2" type="ORF">GCM10012289_39600</name>
</gene>
<organism evidence="2 3">
    <name type="scientific">Nonomuraea cavernae</name>
    <dbReference type="NCBI Taxonomy" id="2045107"/>
    <lineage>
        <taxon>Bacteria</taxon>
        <taxon>Bacillati</taxon>
        <taxon>Actinomycetota</taxon>
        <taxon>Actinomycetes</taxon>
        <taxon>Streptosporangiales</taxon>
        <taxon>Streptosporangiaceae</taxon>
        <taxon>Nonomuraea</taxon>
    </lineage>
</organism>
<dbReference type="Gene3D" id="3.10.450.50">
    <property type="match status" value="1"/>
</dbReference>
<dbReference type="SUPFAM" id="SSF54427">
    <property type="entry name" value="NTF2-like"/>
    <property type="match status" value="1"/>
</dbReference>
<keyword evidence="3" id="KW-1185">Reference proteome</keyword>
<protein>
    <submittedName>
        <fullName evidence="2">Bile-acid 7-alpha-dehydratase</fullName>
    </submittedName>
</protein>
<reference evidence="2" key="2">
    <citation type="submission" date="2020-09" db="EMBL/GenBank/DDBJ databases">
        <authorList>
            <person name="Sun Q."/>
            <person name="Zhou Y."/>
        </authorList>
    </citation>
    <scope>NUCLEOTIDE SEQUENCE</scope>
    <source>
        <strain evidence="2">CGMCC 4.7368</strain>
    </source>
</reference>
<dbReference type="CDD" id="cd00531">
    <property type="entry name" value="NTF2_like"/>
    <property type="match status" value="1"/>
</dbReference>
<proteinExistence type="predicted"/>
<comment type="caution">
    <text evidence="2">The sequence shown here is derived from an EMBL/GenBank/DDBJ whole genome shotgun (WGS) entry which is preliminary data.</text>
</comment>
<evidence type="ECO:0000313" key="2">
    <source>
        <dbReference type="EMBL" id="GGO72172.1"/>
    </source>
</evidence>
<evidence type="ECO:0000313" key="3">
    <source>
        <dbReference type="Proteomes" id="UP000646523"/>
    </source>
</evidence>
<name>A0A917Z2J7_9ACTN</name>
<dbReference type="InterPro" id="IPR032710">
    <property type="entry name" value="NTF2-like_dom_sf"/>
</dbReference>
<sequence>MSAARRERMLGRMDLIALEEIRLAKARYLRSVDLKLWDELADTLTEDAVADYDAPVVGHPLHLDGRADIVGYLRRNLGPEMITTHVVSHPEIEVDGDHATGTWCLDDTVIAMAYRLLIRGSAYYSDTYRRCSDGRWRIAATSHRRTYEYTVSLDDLPSLRFTANRWSDPAAGRSPIDPT</sequence>
<dbReference type="Proteomes" id="UP000646523">
    <property type="component" value="Unassembled WGS sequence"/>
</dbReference>
<feature type="domain" description="SnoaL-like" evidence="1">
    <location>
        <begin position="16"/>
        <end position="140"/>
    </location>
</feature>
<dbReference type="AlphaFoldDB" id="A0A917Z2J7"/>
<dbReference type="EMBL" id="BMNH01000011">
    <property type="protein sequence ID" value="GGO72172.1"/>
    <property type="molecule type" value="Genomic_DNA"/>
</dbReference>
<dbReference type="InterPro" id="IPR037401">
    <property type="entry name" value="SnoaL-like"/>
</dbReference>
<evidence type="ECO:0000259" key="1">
    <source>
        <dbReference type="Pfam" id="PF13577"/>
    </source>
</evidence>
<reference evidence="2" key="1">
    <citation type="journal article" date="2014" name="Int. J. Syst. Evol. Microbiol.">
        <title>Complete genome sequence of Corynebacterium casei LMG S-19264T (=DSM 44701T), isolated from a smear-ripened cheese.</title>
        <authorList>
            <consortium name="US DOE Joint Genome Institute (JGI-PGF)"/>
            <person name="Walter F."/>
            <person name="Albersmeier A."/>
            <person name="Kalinowski J."/>
            <person name="Ruckert C."/>
        </authorList>
    </citation>
    <scope>NUCLEOTIDE SEQUENCE</scope>
    <source>
        <strain evidence="2">CGMCC 4.7368</strain>
    </source>
</reference>